<protein>
    <submittedName>
        <fullName evidence="1">Uncharacterized protein</fullName>
    </submittedName>
</protein>
<proteinExistence type="predicted"/>
<dbReference type="EMBL" id="CP138327">
    <property type="protein sequence ID" value="WXT99946.1"/>
    <property type="molecule type" value="Genomic_DNA"/>
</dbReference>
<reference evidence="1" key="1">
    <citation type="submission" date="2023-10" db="EMBL/GenBank/DDBJ databases">
        <title>The first scallop-associated chemosynthetic bacterial symbiont.</title>
        <authorList>
            <person name="Lin Y.-T."/>
            <person name="Sun J."/>
            <person name="Ip J.C.-H."/>
            <person name="He X."/>
            <person name="Gao Z.-M."/>
            <person name="Perez M."/>
            <person name="Xu T."/>
            <person name="Qian P.-Y."/>
            <person name="Qiu J.-W."/>
        </authorList>
    </citation>
    <scope>NUCLEOTIDE SEQUENCE</scope>
    <source>
        <strain evidence="1">Gill1</strain>
    </source>
</reference>
<dbReference type="AlphaFoldDB" id="A0AAU6PG21"/>
<evidence type="ECO:0000313" key="1">
    <source>
        <dbReference type="EMBL" id="WXT99946.1"/>
    </source>
</evidence>
<organism evidence="1">
    <name type="scientific">Catillopecten margaritatus gill symbiont</name>
    <dbReference type="NCBI Taxonomy" id="3083288"/>
    <lineage>
        <taxon>Bacteria</taxon>
        <taxon>Pseudomonadati</taxon>
        <taxon>Pseudomonadota</taxon>
        <taxon>Gammaproteobacteria</taxon>
        <taxon>sulfur-oxidizing symbionts</taxon>
    </lineage>
</organism>
<sequence length="42" mass="4929">MLSEIVGVLYYPLFYLKYNNICKKDTNYLRGSSTVFGKIFDN</sequence>
<accession>A0AAU6PG21</accession>
<name>A0AAU6PG21_9GAMM</name>
<gene>
    <name evidence="1" type="ORF">Ctma_0652</name>
</gene>